<keyword evidence="2" id="KW-0472">Membrane</keyword>
<dbReference type="InterPro" id="IPR050922">
    <property type="entry name" value="LytR/CpsA/Psr_CW_biosynth"/>
</dbReference>
<gene>
    <name evidence="4" type="ORF">EG850_04090</name>
</gene>
<dbReference type="EMBL" id="RQVS01000004">
    <property type="protein sequence ID" value="RRJ87490.1"/>
    <property type="molecule type" value="Genomic_DNA"/>
</dbReference>
<sequence length="190" mass="19557">MKYPKDRFDDFPSSLNRRGAHRAPRTRLSKIGSWLIALASVVLLVGIGVGVMWMIDRQVQFSGSMGDPTPTPTETAQESSETPTPTPEAPVATFDAQIAVSVLNGAGLGGLATAGSGVLEGEGWNVQVIDDADHSNYESTTVAVNSEADLGAALAVVEALGFGEAIVDPAQASPGELIVILGADAAGLLN</sequence>
<dbReference type="InterPro" id="IPR027381">
    <property type="entry name" value="LytR/CpsA/Psr_C"/>
</dbReference>
<dbReference type="RefSeq" id="WP_124970369.1">
    <property type="nucleotide sequence ID" value="NZ_RQVS01000004.1"/>
</dbReference>
<organism evidence="4 5">
    <name type="scientific">Gulosibacter macacae</name>
    <dbReference type="NCBI Taxonomy" id="2488791"/>
    <lineage>
        <taxon>Bacteria</taxon>
        <taxon>Bacillati</taxon>
        <taxon>Actinomycetota</taxon>
        <taxon>Actinomycetes</taxon>
        <taxon>Micrococcales</taxon>
        <taxon>Microbacteriaceae</taxon>
        <taxon>Gulosibacter</taxon>
    </lineage>
</organism>
<keyword evidence="2" id="KW-0812">Transmembrane</keyword>
<feature type="compositionally biased region" description="Low complexity" evidence="1">
    <location>
        <begin position="72"/>
        <end position="83"/>
    </location>
</feature>
<evidence type="ECO:0000313" key="4">
    <source>
        <dbReference type="EMBL" id="RRJ87490.1"/>
    </source>
</evidence>
<accession>A0A3P3VXR9</accession>
<evidence type="ECO:0000256" key="1">
    <source>
        <dbReference type="SAM" id="MobiDB-lite"/>
    </source>
</evidence>
<evidence type="ECO:0000259" key="3">
    <source>
        <dbReference type="Pfam" id="PF13399"/>
    </source>
</evidence>
<keyword evidence="5" id="KW-1185">Reference proteome</keyword>
<dbReference type="Proteomes" id="UP000274391">
    <property type="component" value="Unassembled WGS sequence"/>
</dbReference>
<dbReference type="AlphaFoldDB" id="A0A3P3VXR9"/>
<dbReference type="Gene3D" id="3.30.70.2390">
    <property type="match status" value="1"/>
</dbReference>
<proteinExistence type="predicted"/>
<dbReference type="Pfam" id="PF13399">
    <property type="entry name" value="LytR_C"/>
    <property type="match status" value="1"/>
</dbReference>
<keyword evidence="2" id="KW-1133">Transmembrane helix</keyword>
<feature type="region of interest" description="Disordered" evidence="1">
    <location>
        <begin position="64"/>
        <end position="89"/>
    </location>
</feature>
<dbReference type="PANTHER" id="PTHR33392:SF6">
    <property type="entry name" value="POLYISOPRENYL-TEICHOIC ACID--PEPTIDOGLYCAN TEICHOIC ACID TRANSFERASE TAGU"/>
    <property type="match status" value="1"/>
</dbReference>
<reference evidence="4 5" key="1">
    <citation type="submission" date="2018-11" db="EMBL/GenBank/DDBJ databases">
        <title>YIM 102482-1 draft genome.</title>
        <authorList>
            <person name="Li G."/>
            <person name="Jiang Y."/>
        </authorList>
    </citation>
    <scope>NUCLEOTIDE SEQUENCE [LARGE SCALE GENOMIC DNA]</scope>
    <source>
        <strain evidence="4 5">YIM 102482-1</strain>
    </source>
</reference>
<name>A0A3P3VXR9_9MICO</name>
<dbReference type="PANTHER" id="PTHR33392">
    <property type="entry name" value="POLYISOPRENYL-TEICHOIC ACID--PEPTIDOGLYCAN TEICHOIC ACID TRANSFERASE TAGU"/>
    <property type="match status" value="1"/>
</dbReference>
<evidence type="ECO:0000313" key="5">
    <source>
        <dbReference type="Proteomes" id="UP000274391"/>
    </source>
</evidence>
<feature type="compositionally biased region" description="Basic and acidic residues" evidence="1">
    <location>
        <begin position="1"/>
        <end position="10"/>
    </location>
</feature>
<dbReference type="OrthoDB" id="5125199at2"/>
<feature type="region of interest" description="Disordered" evidence="1">
    <location>
        <begin position="1"/>
        <end position="22"/>
    </location>
</feature>
<comment type="caution">
    <text evidence="4">The sequence shown here is derived from an EMBL/GenBank/DDBJ whole genome shotgun (WGS) entry which is preliminary data.</text>
</comment>
<feature type="domain" description="LytR/CpsA/Psr regulator C-terminal" evidence="3">
    <location>
        <begin position="97"/>
        <end position="184"/>
    </location>
</feature>
<protein>
    <submittedName>
        <fullName evidence="4">LytR family transcriptional regulator</fullName>
    </submittedName>
</protein>
<evidence type="ECO:0000256" key="2">
    <source>
        <dbReference type="SAM" id="Phobius"/>
    </source>
</evidence>
<feature type="transmembrane region" description="Helical" evidence="2">
    <location>
        <begin position="31"/>
        <end position="55"/>
    </location>
</feature>